<gene>
    <name evidence="1" type="ORF">LCGC14_1301320</name>
</gene>
<dbReference type="AlphaFoldDB" id="A0A0F9NSE3"/>
<proteinExistence type="predicted"/>
<name>A0A0F9NSE3_9ZZZZ</name>
<sequence>MTHSLHRKGNRTELKNDYVILAMVAADFNDKHENSRDKLLSIGNILKKHNPINIMPEAGWKISPVITAAYTDIESVRKVVTEIKGKNFGISIVISGLISEIEILLKEIDLKPHTIHFSLGIFGKKEFLPSEETLKITSMCGHHCISPKLVINLGKQVRLKKIPMNKAIMKLSKPCVCGIFNQKRAQEILESMIKRDQVNSE</sequence>
<evidence type="ECO:0000313" key="1">
    <source>
        <dbReference type="EMBL" id="KKM84227.1"/>
    </source>
</evidence>
<reference evidence="1" key="1">
    <citation type="journal article" date="2015" name="Nature">
        <title>Complex archaea that bridge the gap between prokaryotes and eukaryotes.</title>
        <authorList>
            <person name="Spang A."/>
            <person name="Saw J.H."/>
            <person name="Jorgensen S.L."/>
            <person name="Zaremba-Niedzwiedzka K."/>
            <person name="Martijn J."/>
            <person name="Lind A.E."/>
            <person name="van Eijk R."/>
            <person name="Schleper C."/>
            <person name="Guy L."/>
            <person name="Ettema T.J."/>
        </authorList>
    </citation>
    <scope>NUCLEOTIDE SEQUENCE</scope>
</reference>
<comment type="caution">
    <text evidence="1">The sequence shown here is derived from an EMBL/GenBank/DDBJ whole genome shotgun (WGS) entry which is preliminary data.</text>
</comment>
<dbReference type="EMBL" id="LAZR01007599">
    <property type="protein sequence ID" value="KKM84227.1"/>
    <property type="molecule type" value="Genomic_DNA"/>
</dbReference>
<accession>A0A0F9NSE3</accession>
<protein>
    <submittedName>
        <fullName evidence="1">Uncharacterized protein</fullName>
    </submittedName>
</protein>
<organism evidence="1">
    <name type="scientific">marine sediment metagenome</name>
    <dbReference type="NCBI Taxonomy" id="412755"/>
    <lineage>
        <taxon>unclassified sequences</taxon>
        <taxon>metagenomes</taxon>
        <taxon>ecological metagenomes</taxon>
    </lineage>
</organism>